<evidence type="ECO:0000313" key="3">
    <source>
        <dbReference type="EMBL" id="GAC56867.1"/>
    </source>
</evidence>
<keyword evidence="2" id="KW-1133">Transmembrane helix</keyword>
<dbReference type="Proteomes" id="UP000053405">
    <property type="component" value="Unassembled WGS sequence"/>
</dbReference>
<sequence>MAKDPESRPITVEDLIARTVPEDEAFPRDEAAAVRRPSRRRGGKDSASPTTASGPTASGMPGYTPPAPEPSPARIIGASGMPDYSPSTPRKTESANVVTGIIPVVTDDDETEATAPGTGGLRAVDPDDLIGVDLPTGEQPLPEVTVVSADSSLPSATVFTGDAAYTQEPTAFVALDEDTAAAVDALDQTEPAVGDHLASTGELTAAQDAADAAVPETEPAGKVRSPLWGWLGLAGEVVLGLAIGAGLFWGFTVLWKQYVYLALILAVLVIFAIVTFSYVLRKRDLATTLLALAVGLLVTIGPLVLLV</sequence>
<evidence type="ECO:0000256" key="1">
    <source>
        <dbReference type="SAM" id="MobiDB-lite"/>
    </source>
</evidence>
<feature type="transmembrane region" description="Helical" evidence="2">
    <location>
        <begin position="285"/>
        <end position="306"/>
    </location>
</feature>
<keyword evidence="2" id="KW-0472">Membrane</keyword>
<evidence type="ECO:0000256" key="2">
    <source>
        <dbReference type="SAM" id="Phobius"/>
    </source>
</evidence>
<feature type="region of interest" description="Disordered" evidence="1">
    <location>
        <begin position="1"/>
        <end position="95"/>
    </location>
</feature>
<keyword evidence="4" id="KW-1185">Reference proteome</keyword>
<dbReference type="AlphaFoldDB" id="L7L9Y7"/>
<dbReference type="STRING" id="1121927.GOHSU_14_00340"/>
<dbReference type="RefSeq" id="WP_005937926.1">
    <property type="nucleotide sequence ID" value="NZ_ATVK01000046.1"/>
</dbReference>
<evidence type="ECO:0008006" key="5">
    <source>
        <dbReference type="Google" id="ProtNLM"/>
    </source>
</evidence>
<dbReference type="EMBL" id="BANT01000014">
    <property type="protein sequence ID" value="GAC56867.1"/>
    <property type="molecule type" value="Genomic_DNA"/>
</dbReference>
<proteinExistence type="predicted"/>
<reference evidence="3 4" key="1">
    <citation type="submission" date="2012-12" db="EMBL/GenBank/DDBJ databases">
        <title>Whole genome shotgun sequence of Gordonia hirsuta NBRC 16056.</title>
        <authorList>
            <person name="Isaki-Nakamura S."/>
            <person name="Hosoyama A."/>
            <person name="Tsuchikane K."/>
            <person name="Katsumata H."/>
            <person name="Baba S."/>
            <person name="Yamazaki S."/>
            <person name="Fujita N."/>
        </authorList>
    </citation>
    <scope>NUCLEOTIDE SEQUENCE [LARGE SCALE GENOMIC DNA]</scope>
    <source>
        <strain evidence="3 4">NBRC 16056</strain>
    </source>
</reference>
<dbReference type="OrthoDB" id="4382213at2"/>
<name>L7L9Y7_9ACTN</name>
<accession>L7L9Y7</accession>
<comment type="caution">
    <text evidence="3">The sequence shown here is derived from an EMBL/GenBank/DDBJ whole genome shotgun (WGS) entry which is preliminary data.</text>
</comment>
<protein>
    <recommendedName>
        <fullName evidence="5">Transmembrane protein</fullName>
    </recommendedName>
</protein>
<feature type="transmembrane region" description="Helical" evidence="2">
    <location>
        <begin position="258"/>
        <end position="279"/>
    </location>
</feature>
<feature type="compositionally biased region" description="Polar residues" evidence="1">
    <location>
        <begin position="85"/>
        <end position="95"/>
    </location>
</feature>
<keyword evidence="2" id="KW-0812">Transmembrane</keyword>
<gene>
    <name evidence="3" type="ORF">GOHSU_14_00340</name>
</gene>
<feature type="transmembrane region" description="Helical" evidence="2">
    <location>
        <begin position="227"/>
        <end position="251"/>
    </location>
</feature>
<evidence type="ECO:0000313" key="4">
    <source>
        <dbReference type="Proteomes" id="UP000053405"/>
    </source>
</evidence>
<dbReference type="eggNOG" id="ENOG50348T2">
    <property type="taxonomic scope" value="Bacteria"/>
</dbReference>
<feature type="compositionally biased region" description="Polar residues" evidence="1">
    <location>
        <begin position="47"/>
        <end position="56"/>
    </location>
</feature>
<organism evidence="3 4">
    <name type="scientific">Gordonia hirsuta DSM 44140 = NBRC 16056</name>
    <dbReference type="NCBI Taxonomy" id="1121927"/>
    <lineage>
        <taxon>Bacteria</taxon>
        <taxon>Bacillati</taxon>
        <taxon>Actinomycetota</taxon>
        <taxon>Actinomycetes</taxon>
        <taxon>Mycobacteriales</taxon>
        <taxon>Gordoniaceae</taxon>
        <taxon>Gordonia</taxon>
    </lineage>
</organism>